<dbReference type="EMBL" id="JELW01000003">
    <property type="protein sequence ID" value="EXV03382.1"/>
    <property type="molecule type" value="Genomic_DNA"/>
</dbReference>
<gene>
    <name evidence="1" type="ORF">X797_003182</name>
</gene>
<protein>
    <submittedName>
        <fullName evidence="1">Uncharacterized protein</fullName>
    </submittedName>
</protein>
<sequence length="86" mass="9309">MLRSGLRAHLCSPVCFMPCCCPSFSVPSAPHRKTGQQPPWAIVLSQVSNGPAKRPLRQRMGSATASIAKYRELVGGGRGWHNVKGH</sequence>
<dbReference type="AlphaFoldDB" id="A0A0A1UZC8"/>
<dbReference type="Proteomes" id="UP000030151">
    <property type="component" value="Unassembled WGS sequence"/>
</dbReference>
<evidence type="ECO:0000313" key="2">
    <source>
        <dbReference type="Proteomes" id="UP000030151"/>
    </source>
</evidence>
<comment type="caution">
    <text evidence="1">The sequence shown here is derived from an EMBL/GenBank/DDBJ whole genome shotgun (WGS) entry which is preliminary data.</text>
</comment>
<organism evidence="1 2">
    <name type="scientific">Metarhizium robertsii</name>
    <dbReference type="NCBI Taxonomy" id="568076"/>
    <lineage>
        <taxon>Eukaryota</taxon>
        <taxon>Fungi</taxon>
        <taxon>Dikarya</taxon>
        <taxon>Ascomycota</taxon>
        <taxon>Pezizomycotina</taxon>
        <taxon>Sordariomycetes</taxon>
        <taxon>Hypocreomycetidae</taxon>
        <taxon>Hypocreales</taxon>
        <taxon>Clavicipitaceae</taxon>
        <taxon>Metarhizium</taxon>
    </lineage>
</organism>
<proteinExistence type="predicted"/>
<accession>A0A0A1UZC8</accession>
<name>A0A0A1UZC8_9HYPO</name>
<evidence type="ECO:0000313" key="1">
    <source>
        <dbReference type="EMBL" id="EXV03382.1"/>
    </source>
</evidence>
<dbReference type="HOGENOM" id="CLU_2498338_0_0_1"/>
<reference evidence="1 2" key="1">
    <citation type="submission" date="2014-02" db="EMBL/GenBank/DDBJ databases">
        <title>The genome sequence of the entomopathogenic fungus Metarhizium robertsii ARSEF 2575.</title>
        <authorList>
            <person name="Giuliano Garisto Donzelli B."/>
            <person name="Roe B.A."/>
            <person name="Macmil S.L."/>
            <person name="Krasnoff S.B."/>
            <person name="Gibson D.M."/>
        </authorList>
    </citation>
    <scope>NUCLEOTIDE SEQUENCE [LARGE SCALE GENOMIC DNA]</scope>
    <source>
        <strain evidence="1 2">ARSEF 2575</strain>
    </source>
</reference>